<accession>A0A8J2VE34</accession>
<dbReference type="AlphaFoldDB" id="A0A8J2VE34"/>
<dbReference type="GO" id="GO:0000160">
    <property type="term" value="P:phosphorelay signal transduction system"/>
    <property type="evidence" value="ECO:0007669"/>
    <property type="project" value="InterPro"/>
</dbReference>
<dbReference type="InterPro" id="IPR001789">
    <property type="entry name" value="Sig_transdc_resp-reg_receiver"/>
</dbReference>
<evidence type="ECO:0000256" key="3">
    <source>
        <dbReference type="PROSITE-ProRule" id="PRU00169"/>
    </source>
</evidence>
<dbReference type="SUPFAM" id="SSF46894">
    <property type="entry name" value="C-terminal effector domain of the bipartite response regulators"/>
    <property type="match status" value="1"/>
</dbReference>
<keyword evidence="2 6" id="KW-0238">DNA-binding</keyword>
<dbReference type="RefSeq" id="WP_188443217.1">
    <property type="nucleotide sequence ID" value="NZ_BMGK01000014.1"/>
</dbReference>
<feature type="domain" description="HTH luxR-type" evidence="4">
    <location>
        <begin position="143"/>
        <end position="208"/>
    </location>
</feature>
<dbReference type="InterPro" id="IPR011006">
    <property type="entry name" value="CheY-like_superfamily"/>
</dbReference>
<protein>
    <submittedName>
        <fullName evidence="6">DNA-binding response regulator</fullName>
    </submittedName>
</protein>
<organism evidence="6 7">
    <name type="scientific">Planktosalinus lacus</name>
    <dbReference type="NCBI Taxonomy" id="1526573"/>
    <lineage>
        <taxon>Bacteria</taxon>
        <taxon>Pseudomonadati</taxon>
        <taxon>Bacteroidota</taxon>
        <taxon>Flavobacteriia</taxon>
        <taxon>Flavobacteriales</taxon>
        <taxon>Flavobacteriaceae</taxon>
        <taxon>Planktosalinus</taxon>
    </lineage>
</organism>
<feature type="modified residue" description="4-aspartylphosphate" evidence="3">
    <location>
        <position position="59"/>
    </location>
</feature>
<evidence type="ECO:0000256" key="2">
    <source>
        <dbReference type="ARBA" id="ARBA00023125"/>
    </source>
</evidence>
<dbReference type="PANTHER" id="PTHR43214:SF43">
    <property type="entry name" value="TWO-COMPONENT RESPONSE REGULATOR"/>
    <property type="match status" value="1"/>
</dbReference>
<keyword evidence="1 3" id="KW-0597">Phosphoprotein</keyword>
<gene>
    <name evidence="6" type="ORF">GCM10011312_25870</name>
</gene>
<dbReference type="CDD" id="cd06170">
    <property type="entry name" value="LuxR_C_like"/>
    <property type="match status" value="1"/>
</dbReference>
<dbReference type="CDD" id="cd17535">
    <property type="entry name" value="REC_NarL-like"/>
    <property type="match status" value="1"/>
</dbReference>
<dbReference type="PRINTS" id="PR00038">
    <property type="entry name" value="HTHLUXR"/>
</dbReference>
<comment type="caution">
    <text evidence="6">The sequence shown here is derived from an EMBL/GenBank/DDBJ whole genome shotgun (WGS) entry which is preliminary data.</text>
</comment>
<evidence type="ECO:0000256" key="1">
    <source>
        <dbReference type="ARBA" id="ARBA00022553"/>
    </source>
</evidence>
<evidence type="ECO:0000259" key="4">
    <source>
        <dbReference type="PROSITE" id="PS50043"/>
    </source>
</evidence>
<dbReference type="PANTHER" id="PTHR43214">
    <property type="entry name" value="TWO-COMPONENT RESPONSE REGULATOR"/>
    <property type="match status" value="1"/>
</dbReference>
<dbReference type="GO" id="GO:0006355">
    <property type="term" value="P:regulation of DNA-templated transcription"/>
    <property type="evidence" value="ECO:0007669"/>
    <property type="project" value="InterPro"/>
</dbReference>
<dbReference type="Pfam" id="PF00196">
    <property type="entry name" value="GerE"/>
    <property type="match status" value="1"/>
</dbReference>
<dbReference type="GO" id="GO:0003677">
    <property type="term" value="F:DNA binding"/>
    <property type="evidence" value="ECO:0007669"/>
    <property type="project" value="UniProtKB-KW"/>
</dbReference>
<sequence length="209" mass="23541">MQIINNIIIVEDDPVVLDSLVTYFGFQSSVQVLKTFGNTEDFKDWLKHESETDFILLLDIQLPGKTGVESLPEMKVLKPDLDVIILTTFEETDMIFKALSAGACSYVSKRSSLQKIKEAVEVVSDGGSYMSPAIARKIADYYAPKNKHQLTKRQLDIVKGIVNGKSYKMIADDLFISLDTVRSHIKNIYNALEINSKAELIKKSYNKEL</sequence>
<name>A0A8J2VE34_9FLAO</name>
<dbReference type="PROSITE" id="PS50110">
    <property type="entry name" value="RESPONSE_REGULATORY"/>
    <property type="match status" value="1"/>
</dbReference>
<feature type="domain" description="Response regulatory" evidence="5">
    <location>
        <begin position="6"/>
        <end position="124"/>
    </location>
</feature>
<dbReference type="EMBL" id="BMGK01000014">
    <property type="protein sequence ID" value="GGE01237.1"/>
    <property type="molecule type" value="Genomic_DNA"/>
</dbReference>
<dbReference type="SMART" id="SM00421">
    <property type="entry name" value="HTH_LUXR"/>
    <property type="match status" value="1"/>
</dbReference>
<dbReference type="InterPro" id="IPR000792">
    <property type="entry name" value="Tscrpt_reg_LuxR_C"/>
</dbReference>
<dbReference type="SMART" id="SM00448">
    <property type="entry name" value="REC"/>
    <property type="match status" value="1"/>
</dbReference>
<dbReference type="Pfam" id="PF00072">
    <property type="entry name" value="Response_reg"/>
    <property type="match status" value="1"/>
</dbReference>
<reference evidence="6" key="1">
    <citation type="journal article" date="2014" name="Int. J. Syst. Evol. Microbiol.">
        <title>Complete genome sequence of Corynebacterium casei LMG S-19264T (=DSM 44701T), isolated from a smear-ripened cheese.</title>
        <authorList>
            <consortium name="US DOE Joint Genome Institute (JGI-PGF)"/>
            <person name="Walter F."/>
            <person name="Albersmeier A."/>
            <person name="Kalinowski J."/>
            <person name="Ruckert C."/>
        </authorList>
    </citation>
    <scope>NUCLEOTIDE SEQUENCE</scope>
    <source>
        <strain evidence="6">CGMCC 1.12924</strain>
    </source>
</reference>
<dbReference type="InterPro" id="IPR016032">
    <property type="entry name" value="Sig_transdc_resp-reg_C-effctor"/>
</dbReference>
<evidence type="ECO:0000313" key="6">
    <source>
        <dbReference type="EMBL" id="GGE01237.1"/>
    </source>
</evidence>
<evidence type="ECO:0000259" key="5">
    <source>
        <dbReference type="PROSITE" id="PS50110"/>
    </source>
</evidence>
<reference evidence="6" key="2">
    <citation type="submission" date="2020-09" db="EMBL/GenBank/DDBJ databases">
        <authorList>
            <person name="Sun Q."/>
            <person name="Zhou Y."/>
        </authorList>
    </citation>
    <scope>NUCLEOTIDE SEQUENCE</scope>
    <source>
        <strain evidence="6">CGMCC 1.12924</strain>
    </source>
</reference>
<dbReference type="PROSITE" id="PS50043">
    <property type="entry name" value="HTH_LUXR_2"/>
    <property type="match status" value="1"/>
</dbReference>
<dbReference type="InterPro" id="IPR039420">
    <property type="entry name" value="WalR-like"/>
</dbReference>
<keyword evidence="7" id="KW-1185">Reference proteome</keyword>
<dbReference type="SUPFAM" id="SSF52172">
    <property type="entry name" value="CheY-like"/>
    <property type="match status" value="1"/>
</dbReference>
<evidence type="ECO:0000313" key="7">
    <source>
        <dbReference type="Proteomes" id="UP000652231"/>
    </source>
</evidence>
<dbReference type="InterPro" id="IPR058245">
    <property type="entry name" value="NreC/VraR/RcsB-like_REC"/>
</dbReference>
<proteinExistence type="predicted"/>
<dbReference type="Proteomes" id="UP000652231">
    <property type="component" value="Unassembled WGS sequence"/>
</dbReference>
<dbReference type="Gene3D" id="3.40.50.2300">
    <property type="match status" value="1"/>
</dbReference>